<dbReference type="Gene3D" id="1.20.58.2200">
    <property type="match status" value="1"/>
</dbReference>
<evidence type="ECO:0000256" key="2">
    <source>
        <dbReference type="SAM" id="MobiDB-lite"/>
    </source>
</evidence>
<feature type="region of interest" description="Disordered" evidence="2">
    <location>
        <begin position="513"/>
        <end position="589"/>
    </location>
</feature>
<dbReference type="OrthoDB" id="5298707at2"/>
<dbReference type="EMBL" id="RBXL01000001">
    <property type="protein sequence ID" value="RKT47253.1"/>
    <property type="molecule type" value="Genomic_DNA"/>
</dbReference>
<feature type="domain" description="FimV N-terminal" evidence="3">
    <location>
        <begin position="23"/>
        <end position="130"/>
    </location>
</feature>
<dbReference type="NCBIfam" id="TIGR03504">
    <property type="entry name" value="FimV_Cterm"/>
    <property type="match status" value="1"/>
</dbReference>
<feature type="region of interest" description="Disordered" evidence="2">
    <location>
        <begin position="423"/>
        <end position="449"/>
    </location>
</feature>
<feature type="compositionally biased region" description="Low complexity" evidence="2">
    <location>
        <begin position="310"/>
        <end position="319"/>
    </location>
</feature>
<dbReference type="InterPro" id="IPR011990">
    <property type="entry name" value="TPR-like_helical_dom_sf"/>
</dbReference>
<keyword evidence="5" id="KW-1185">Reference proteome</keyword>
<feature type="compositionally biased region" description="Acidic residues" evidence="2">
    <location>
        <begin position="732"/>
        <end position="745"/>
    </location>
</feature>
<dbReference type="Pfam" id="PF14559">
    <property type="entry name" value="TPR_19"/>
    <property type="match status" value="1"/>
</dbReference>
<dbReference type="AlphaFoldDB" id="A0A495VF89"/>
<reference evidence="4 5" key="1">
    <citation type="submission" date="2018-10" db="EMBL/GenBank/DDBJ databases">
        <title>Genomic Encyclopedia of Archaeal and Bacterial Type Strains, Phase II (KMG-II): from individual species to whole genera.</title>
        <authorList>
            <person name="Goeker M."/>
        </authorList>
    </citation>
    <scope>NUCLEOTIDE SEQUENCE [LARGE SCALE GENOMIC DNA]</scope>
    <source>
        <strain evidence="4 5">DSM 235</strain>
    </source>
</reference>
<feature type="coiled-coil region" evidence="1">
    <location>
        <begin position="347"/>
        <end position="384"/>
    </location>
</feature>
<dbReference type="InterPro" id="IPR057840">
    <property type="entry name" value="FimV_N"/>
</dbReference>
<accession>A0A495VF89</accession>
<dbReference type="InterPro" id="IPR038440">
    <property type="entry name" value="FimV_C_sf"/>
</dbReference>
<dbReference type="SUPFAM" id="SSF48452">
    <property type="entry name" value="TPR-like"/>
    <property type="match status" value="1"/>
</dbReference>
<gene>
    <name evidence="4" type="ORF">BDD21_4818</name>
</gene>
<protein>
    <submittedName>
        <fullName evidence="4">Pilus assembly protein FimV</fullName>
    </submittedName>
</protein>
<dbReference type="Gene3D" id="1.25.40.10">
    <property type="entry name" value="Tetratricopeptide repeat domain"/>
    <property type="match status" value="1"/>
</dbReference>
<organism evidence="4 5">
    <name type="scientific">Thiocapsa rosea</name>
    <dbReference type="NCBI Taxonomy" id="69360"/>
    <lineage>
        <taxon>Bacteria</taxon>
        <taxon>Pseudomonadati</taxon>
        <taxon>Pseudomonadota</taxon>
        <taxon>Gammaproteobacteria</taxon>
        <taxon>Chromatiales</taxon>
        <taxon>Chromatiaceae</taxon>
        <taxon>Thiocapsa</taxon>
    </lineage>
</organism>
<feature type="region of interest" description="Disordered" evidence="2">
    <location>
        <begin position="701"/>
        <end position="830"/>
    </location>
</feature>
<dbReference type="InterPro" id="IPR020011">
    <property type="entry name" value="FimV_C"/>
</dbReference>
<feature type="region of interest" description="Disordered" evidence="2">
    <location>
        <begin position="845"/>
        <end position="908"/>
    </location>
</feature>
<feature type="region of interest" description="Disordered" evidence="2">
    <location>
        <begin position="133"/>
        <end position="196"/>
    </location>
</feature>
<feature type="region of interest" description="Disordered" evidence="2">
    <location>
        <begin position="310"/>
        <end position="337"/>
    </location>
</feature>
<keyword evidence="1" id="KW-0175">Coiled coil</keyword>
<sequence length="961" mass="102062">MSRQVIQASLIVLALMGSDAFALGLGGLRTDSALNQPFVGEIDLFDVKSDELDTVKASLAGPDAFAKSGIERYHFLTGLAFKPEVSARGGAVIRVTSREPIREPFMDFLVEVVWPAGQLTKEFTVLLDPPSMSERRASAEVRPPAITDRRPATPPSPPRSAARSDPAPPRSDAVDRPPSQPVRRIPSGPDGFPAYFGPVRSGTGLLRLARGAQPAGATTAQTALALYRNNQDAFINGDIDRLIAGKTLVIPTRAELFALDEAAAAAELQAALQGGTVRRSPITEVARIDDAAAAESARLRIAGAAAGAVPGTVEAAPAPADDDPDRDPLSTPPSPATDLEQELLLVIEASESARQETEELRERVRELETQLADIQTLLQLRNAEVARLQGGTPEESVAIEIDSEPSGETPDQVVAETEIAAADGEESISEEVATAPSEEAPDVDAGADPSLAEVETETEASPEVVGEELETAVDAAPAPTSAWHAYLLPLAGFAGVTALGVLAFSLVSARRRREQEENEDEWSIDSAVVTLQEPESESESEPVAPEPTPAGVADRTPADAARVPPSEPEPAAPEPTDQEPQSDSGLLAPSSQLTAFGHFEAETDEADALSEADIYIAYGRYKEAEELLKRELKRFPERLDVRFKLAEVYAGSENPEALRKLMQHLKATGADTAEPARWQRLSAIAAVVEQGGTWDPGATMPITEATGIPAKETDPDLPALDDASDASFGEPREDENDFFTLDLDEFESKPRPGSTPAPVHGPARGTAAPSPVAETLSPPSQDEDLPLLFDDSALDSPLELPELSALQDPAAPSGTEDLNPRDGLPEESDLVLTLDDLRDSRDLDLDAFLDAGPPPVVGSRAQPEESLPSLTLPRNAVAPSAGDAPGGDPLPDVLEPPDEGLAEQWAMDSGIWDENATKLDLARAYIDMDDVSSAREILQEVIADGREEQRGEARDMLRTLA</sequence>
<evidence type="ECO:0000313" key="4">
    <source>
        <dbReference type="EMBL" id="RKT47253.1"/>
    </source>
</evidence>
<dbReference type="Pfam" id="PF25800">
    <property type="entry name" value="FimV_N"/>
    <property type="match status" value="1"/>
</dbReference>
<evidence type="ECO:0000313" key="5">
    <source>
        <dbReference type="Proteomes" id="UP000274556"/>
    </source>
</evidence>
<dbReference type="Proteomes" id="UP000274556">
    <property type="component" value="Unassembled WGS sequence"/>
</dbReference>
<comment type="caution">
    <text evidence="4">The sequence shown here is derived from an EMBL/GenBank/DDBJ whole genome shotgun (WGS) entry which is preliminary data.</text>
</comment>
<proteinExistence type="predicted"/>
<dbReference type="RefSeq" id="WP_120799252.1">
    <property type="nucleotide sequence ID" value="NZ_RBXL01000001.1"/>
</dbReference>
<evidence type="ECO:0000259" key="3">
    <source>
        <dbReference type="Pfam" id="PF25800"/>
    </source>
</evidence>
<evidence type="ECO:0000256" key="1">
    <source>
        <dbReference type="SAM" id="Coils"/>
    </source>
</evidence>
<name>A0A495VF89_9GAMM</name>
<feature type="compositionally biased region" description="Low complexity" evidence="2">
    <location>
        <begin position="716"/>
        <end position="727"/>
    </location>
</feature>